<feature type="transmembrane region" description="Helical" evidence="5">
    <location>
        <begin position="233"/>
        <end position="255"/>
    </location>
</feature>
<feature type="transmembrane region" description="Helical" evidence="5">
    <location>
        <begin position="100"/>
        <end position="122"/>
    </location>
</feature>
<dbReference type="PIRSF" id="PIRSF006060">
    <property type="entry name" value="AA_transporter"/>
    <property type="match status" value="1"/>
</dbReference>
<dbReference type="EMBL" id="QCYK01000003">
    <property type="protein sequence ID" value="PUZ23053.1"/>
    <property type="molecule type" value="Genomic_DNA"/>
</dbReference>
<evidence type="ECO:0000256" key="4">
    <source>
        <dbReference type="ARBA" id="ARBA00023136"/>
    </source>
</evidence>
<dbReference type="AlphaFoldDB" id="A0A2T7BD77"/>
<feature type="transmembrane region" description="Helical" evidence="5">
    <location>
        <begin position="354"/>
        <end position="374"/>
    </location>
</feature>
<dbReference type="InterPro" id="IPR050598">
    <property type="entry name" value="AminoAcid_Transporter"/>
</dbReference>
<sequence>MSVQPVHKLRKVLGVAFGIAIVVGSTIGVGILRTPGSIAALVPSAPLIMACWVVLGLYILLCAASYAELTAMLPKAGGAYNYIKYAFGNYAGFLNGWLDYICNITAPAYFCIVISEYAVLLWPAMVPFKTLVALGVLTLFTAIHLPGIRGGAATQQFTSGLKVLLFLVLVVGCFASGHARGFAPAARPLLQGGLVLGIIKSLQLIMGTYDGWMSVSFFAEENEDPGRSVPRAYLLGALMLMIIYVLINAAILYVLPVQAIASSPLAAADAAGVAFGKWSAPFMVIISLFSLLSILNAYMMIPARILFGLSRDGFFVQAGTRVNKGGTPWVALAICYVITAVLIIVSSFEQLFTLAAFMMNITTAFTFASLIVLRRREPLLPRPYRAWGYPFSTWLSILVTLALLVAFAVSDTRSLLIVLGMIAASYPLYKFVIIKR</sequence>
<name>A0A2T7BD77_9BACT</name>
<protein>
    <submittedName>
        <fullName evidence="6">Amino acid permease</fullName>
    </submittedName>
</protein>
<gene>
    <name evidence="6" type="ORF">DCC81_21860</name>
</gene>
<dbReference type="Pfam" id="PF13520">
    <property type="entry name" value="AA_permease_2"/>
    <property type="match status" value="1"/>
</dbReference>
<feature type="transmembrane region" description="Helical" evidence="5">
    <location>
        <begin position="328"/>
        <end position="348"/>
    </location>
</feature>
<keyword evidence="7" id="KW-1185">Reference proteome</keyword>
<accession>A0A2T7BD77</accession>
<comment type="caution">
    <text evidence="6">The sequence shown here is derived from an EMBL/GenBank/DDBJ whole genome shotgun (WGS) entry which is preliminary data.</text>
</comment>
<dbReference type="RefSeq" id="WP_108688797.1">
    <property type="nucleotide sequence ID" value="NZ_QCYK01000003.1"/>
</dbReference>
<dbReference type="PANTHER" id="PTHR11785:SF512">
    <property type="entry name" value="SOBREMESA, ISOFORM B"/>
    <property type="match status" value="1"/>
</dbReference>
<evidence type="ECO:0000256" key="5">
    <source>
        <dbReference type="SAM" id="Phobius"/>
    </source>
</evidence>
<feature type="transmembrane region" description="Helical" evidence="5">
    <location>
        <begin position="282"/>
        <end position="307"/>
    </location>
</feature>
<keyword evidence="4 5" id="KW-0472">Membrane</keyword>
<reference evidence="6 7" key="1">
    <citation type="submission" date="2018-04" db="EMBL/GenBank/DDBJ databases">
        <title>Chitinophaga fuyangensis sp. nov., isolated from soil in a chemical factory.</title>
        <authorList>
            <person name="Chen K."/>
        </authorList>
    </citation>
    <scope>NUCLEOTIDE SEQUENCE [LARGE SCALE GENOMIC DNA]</scope>
    <source>
        <strain evidence="6 7">LY-1</strain>
    </source>
</reference>
<dbReference type="GO" id="GO:0016020">
    <property type="term" value="C:membrane"/>
    <property type="evidence" value="ECO:0007669"/>
    <property type="project" value="UniProtKB-SubCell"/>
</dbReference>
<feature type="transmembrane region" description="Helical" evidence="5">
    <location>
        <begin position="189"/>
        <end position="212"/>
    </location>
</feature>
<proteinExistence type="predicted"/>
<dbReference type="OrthoDB" id="9806937at2"/>
<evidence type="ECO:0000256" key="1">
    <source>
        <dbReference type="ARBA" id="ARBA00004141"/>
    </source>
</evidence>
<feature type="transmembrane region" description="Helical" evidence="5">
    <location>
        <begin position="128"/>
        <end position="148"/>
    </location>
</feature>
<dbReference type="PANTHER" id="PTHR11785">
    <property type="entry name" value="AMINO ACID TRANSPORTER"/>
    <property type="match status" value="1"/>
</dbReference>
<feature type="transmembrane region" description="Helical" evidence="5">
    <location>
        <begin position="44"/>
        <end position="67"/>
    </location>
</feature>
<feature type="transmembrane region" description="Helical" evidence="5">
    <location>
        <begin position="160"/>
        <end position="177"/>
    </location>
</feature>
<feature type="transmembrane region" description="Helical" evidence="5">
    <location>
        <begin position="12"/>
        <end position="32"/>
    </location>
</feature>
<evidence type="ECO:0000256" key="3">
    <source>
        <dbReference type="ARBA" id="ARBA00022989"/>
    </source>
</evidence>
<organism evidence="6 7">
    <name type="scientific">Chitinophaga parva</name>
    <dbReference type="NCBI Taxonomy" id="2169414"/>
    <lineage>
        <taxon>Bacteria</taxon>
        <taxon>Pseudomonadati</taxon>
        <taxon>Bacteroidota</taxon>
        <taxon>Chitinophagia</taxon>
        <taxon>Chitinophagales</taxon>
        <taxon>Chitinophagaceae</taxon>
        <taxon>Chitinophaga</taxon>
    </lineage>
</organism>
<dbReference type="Gene3D" id="1.20.1740.10">
    <property type="entry name" value="Amino acid/polyamine transporter I"/>
    <property type="match status" value="1"/>
</dbReference>
<keyword evidence="3 5" id="KW-1133">Transmembrane helix</keyword>
<evidence type="ECO:0000313" key="6">
    <source>
        <dbReference type="EMBL" id="PUZ23053.1"/>
    </source>
</evidence>
<dbReference type="GO" id="GO:0015179">
    <property type="term" value="F:L-amino acid transmembrane transporter activity"/>
    <property type="evidence" value="ECO:0007669"/>
    <property type="project" value="TreeGrafter"/>
</dbReference>
<evidence type="ECO:0000256" key="2">
    <source>
        <dbReference type="ARBA" id="ARBA00022692"/>
    </source>
</evidence>
<feature type="transmembrane region" description="Helical" evidence="5">
    <location>
        <begin position="386"/>
        <end position="409"/>
    </location>
</feature>
<keyword evidence="2 5" id="KW-0812">Transmembrane</keyword>
<feature type="transmembrane region" description="Helical" evidence="5">
    <location>
        <begin position="415"/>
        <end position="433"/>
    </location>
</feature>
<evidence type="ECO:0000313" key="7">
    <source>
        <dbReference type="Proteomes" id="UP000244450"/>
    </source>
</evidence>
<dbReference type="InterPro" id="IPR002293">
    <property type="entry name" value="AA/rel_permease1"/>
</dbReference>
<dbReference type="Proteomes" id="UP000244450">
    <property type="component" value="Unassembled WGS sequence"/>
</dbReference>
<comment type="subcellular location">
    <subcellularLocation>
        <location evidence="1">Membrane</location>
        <topology evidence="1">Multi-pass membrane protein</topology>
    </subcellularLocation>
</comment>